<evidence type="ECO:0000256" key="6">
    <source>
        <dbReference type="ARBA" id="ARBA00023136"/>
    </source>
</evidence>
<evidence type="ECO:0000256" key="7">
    <source>
        <dbReference type="SAM" id="Phobius"/>
    </source>
</evidence>
<keyword evidence="4 7" id="KW-0812">Transmembrane</keyword>
<name>A0A941HZE5_9MICO</name>
<feature type="transmembrane region" description="Helical" evidence="7">
    <location>
        <begin position="252"/>
        <end position="273"/>
    </location>
</feature>
<evidence type="ECO:0000313" key="10">
    <source>
        <dbReference type="Proteomes" id="UP000677016"/>
    </source>
</evidence>
<evidence type="ECO:0000313" key="9">
    <source>
        <dbReference type="EMBL" id="MBR7742835.1"/>
    </source>
</evidence>
<feature type="transmembrane region" description="Helical" evidence="7">
    <location>
        <begin position="119"/>
        <end position="138"/>
    </location>
</feature>
<comment type="similarity">
    <text evidence="2">Belongs to the EccD/Snm4 family.</text>
</comment>
<comment type="caution">
    <text evidence="9">The sequence shown here is derived from an EMBL/GenBank/DDBJ whole genome shotgun (WGS) entry which is preliminary data.</text>
</comment>
<evidence type="ECO:0000256" key="3">
    <source>
        <dbReference type="ARBA" id="ARBA00022475"/>
    </source>
</evidence>
<proteinExistence type="inferred from homology"/>
<keyword evidence="3" id="KW-1003">Cell membrane</keyword>
<dbReference type="AlphaFoldDB" id="A0A941HZE5"/>
<keyword evidence="10" id="KW-1185">Reference proteome</keyword>
<dbReference type="Pfam" id="PF19053">
    <property type="entry name" value="EccD"/>
    <property type="match status" value="1"/>
</dbReference>
<dbReference type="Gene3D" id="3.10.20.90">
    <property type="entry name" value="Phosphatidylinositol 3-kinase Catalytic Subunit, Chain A, domain 1"/>
    <property type="match status" value="1"/>
</dbReference>
<feature type="transmembrane region" description="Helical" evidence="7">
    <location>
        <begin position="364"/>
        <end position="385"/>
    </location>
</feature>
<dbReference type="Pfam" id="PF08817">
    <property type="entry name" value="YukD"/>
    <property type="match status" value="1"/>
</dbReference>
<feature type="domain" description="EccD-like transmembrane" evidence="8">
    <location>
        <begin position="121"/>
        <end position="442"/>
    </location>
</feature>
<feature type="transmembrane region" description="Helical" evidence="7">
    <location>
        <begin position="144"/>
        <end position="165"/>
    </location>
</feature>
<feature type="transmembrane region" description="Helical" evidence="7">
    <location>
        <begin position="172"/>
        <end position="192"/>
    </location>
</feature>
<dbReference type="InterPro" id="IPR044049">
    <property type="entry name" value="EccD_transm"/>
</dbReference>
<comment type="subcellular location">
    <subcellularLocation>
        <location evidence="1">Cell membrane</location>
        <topology evidence="1">Multi-pass membrane protein</topology>
    </subcellularLocation>
</comment>
<dbReference type="Proteomes" id="UP000677016">
    <property type="component" value="Unassembled WGS sequence"/>
</dbReference>
<accession>A0A941HZE5</accession>
<dbReference type="EMBL" id="JAGSNF010000006">
    <property type="protein sequence ID" value="MBR7742835.1"/>
    <property type="molecule type" value="Genomic_DNA"/>
</dbReference>
<evidence type="ECO:0000256" key="1">
    <source>
        <dbReference type="ARBA" id="ARBA00004651"/>
    </source>
</evidence>
<protein>
    <submittedName>
        <fullName evidence="9">Type VII secretion integral membrane protein EccD</fullName>
    </submittedName>
</protein>
<feature type="transmembrane region" description="Helical" evidence="7">
    <location>
        <begin position="423"/>
        <end position="442"/>
    </location>
</feature>
<keyword evidence="5 7" id="KW-1133">Transmembrane helix</keyword>
<gene>
    <name evidence="9" type="primary">eccD</name>
    <name evidence="9" type="ORF">KC207_05955</name>
</gene>
<feature type="transmembrane region" description="Helical" evidence="7">
    <location>
        <begin position="391"/>
        <end position="411"/>
    </location>
</feature>
<dbReference type="NCBIfam" id="TIGR03920">
    <property type="entry name" value="T7SS_EccD"/>
    <property type="match status" value="1"/>
</dbReference>
<keyword evidence="6 7" id="KW-0472">Membrane</keyword>
<evidence type="ECO:0000256" key="5">
    <source>
        <dbReference type="ARBA" id="ARBA00022989"/>
    </source>
</evidence>
<reference evidence="9" key="1">
    <citation type="submission" date="2021-04" db="EMBL/GenBank/DDBJ databases">
        <title>Phycicoccus avicenniae sp. nov., a novel endophytic actinomycetes isolated from branch of Avicennia mariana.</title>
        <authorList>
            <person name="Tuo L."/>
        </authorList>
    </citation>
    <scope>NUCLEOTIDE SEQUENCE</scope>
    <source>
        <strain evidence="9">BSK3Z-2</strain>
    </source>
</reference>
<feature type="transmembrane region" description="Helical" evidence="7">
    <location>
        <begin position="198"/>
        <end position="219"/>
    </location>
</feature>
<dbReference type="RefSeq" id="WP_211601999.1">
    <property type="nucleotide sequence ID" value="NZ_JAGSNF010000006.1"/>
</dbReference>
<dbReference type="GO" id="GO:0005886">
    <property type="term" value="C:plasma membrane"/>
    <property type="evidence" value="ECO:0007669"/>
    <property type="project" value="UniProtKB-SubCell"/>
</dbReference>
<sequence>MSGSNATASLVRVSVSSGTRRADLGVPGGIPVVEILPELARELGVLDPEHATHGFRLVAGGGTVLDPDRSLAAQGVLDGAMLSLEVLDPSTTKVYDDVVEAVADVVETQFSPWTARHSAGTAVGAATVFFLCAAWALFTARDAGALVTAVAAGVAVLLLGAAALLHQRTQHGGALALGATSLVFAAVAGAAVSPDRPLWGEGLLWCGGAVVVGGLLGALAVPAHRLVLGAGAVVGLGGVVLGALGGPLGVDLTTVAAAVFVVAVVLGNVLPWAGLTSSRLTSRAPRTEAEIEADVPAVDRDDVRARVAAGHDVMVAVSLATGGVALLTTPQLAASGVPGTALVVAGAAATLLRTRHSRTRTSVVLAMATGVGLLALAAVVAALAHPGWRPVLAVVLGTAGAVVVTLAVLAPRSRVRLGRVADALDGVALVALVPLAAATVGVV</sequence>
<evidence type="ECO:0000256" key="4">
    <source>
        <dbReference type="ARBA" id="ARBA00022692"/>
    </source>
</evidence>
<evidence type="ECO:0000259" key="8">
    <source>
        <dbReference type="Pfam" id="PF19053"/>
    </source>
</evidence>
<dbReference type="InterPro" id="IPR024962">
    <property type="entry name" value="YukD-like"/>
</dbReference>
<feature type="transmembrane region" description="Helical" evidence="7">
    <location>
        <begin position="226"/>
        <end position="246"/>
    </location>
</feature>
<organism evidence="9 10">
    <name type="scientific">Phycicoccus avicenniae</name>
    <dbReference type="NCBI Taxonomy" id="2828860"/>
    <lineage>
        <taxon>Bacteria</taxon>
        <taxon>Bacillati</taxon>
        <taxon>Actinomycetota</taxon>
        <taxon>Actinomycetes</taxon>
        <taxon>Micrococcales</taxon>
        <taxon>Intrasporangiaceae</taxon>
        <taxon>Phycicoccus</taxon>
    </lineage>
</organism>
<evidence type="ECO:0000256" key="2">
    <source>
        <dbReference type="ARBA" id="ARBA00006162"/>
    </source>
</evidence>
<dbReference type="InterPro" id="IPR006707">
    <property type="entry name" value="T7SS_EccD"/>
</dbReference>